<evidence type="ECO:0000313" key="1">
    <source>
        <dbReference type="EMBL" id="ANK62525.1"/>
    </source>
</evidence>
<gene>
    <name evidence="1" type="ORF">AYR53_06945</name>
</gene>
<dbReference type="EMBL" id="CP014873">
    <property type="protein sequence ID" value="ANK62525.1"/>
    <property type="molecule type" value="Genomic_DNA"/>
</dbReference>
<reference evidence="1 2" key="1">
    <citation type="submission" date="2016-03" db="EMBL/GenBank/DDBJ databases">
        <title>Pediococcus and Lactobacillus from brewery environment - whole genome sequencing and assembly.</title>
        <authorList>
            <person name="Behr J."/>
            <person name="Geissler A.J."/>
            <person name="Vogel R.F."/>
        </authorList>
    </citation>
    <scope>NUCLEOTIDE SEQUENCE [LARGE SCALE GENOMIC DNA]</scope>
    <source>
        <strain evidence="1 2">TMW 1.1989</strain>
    </source>
</reference>
<dbReference type="Proteomes" id="UP000078582">
    <property type="component" value="Chromosome"/>
</dbReference>
<name>A0A192H2D4_9LACO</name>
<sequence>MDDWIKTNVEIKVTGPDIANEATRVFHDCKEEVTTEQLTGLGKVVENLSGQRANAAVTVYYRRHDFPGIEE</sequence>
<accession>A0A192H2D4</accession>
<organism evidence="1 2">
    <name type="scientific">Loigolactobacillus backii</name>
    <dbReference type="NCBI Taxonomy" id="375175"/>
    <lineage>
        <taxon>Bacteria</taxon>
        <taxon>Bacillati</taxon>
        <taxon>Bacillota</taxon>
        <taxon>Bacilli</taxon>
        <taxon>Lactobacillales</taxon>
        <taxon>Lactobacillaceae</taxon>
        <taxon>Loigolactobacillus</taxon>
    </lineage>
</organism>
<keyword evidence="2" id="KW-1185">Reference proteome</keyword>
<evidence type="ECO:0000313" key="2">
    <source>
        <dbReference type="Proteomes" id="UP000078582"/>
    </source>
</evidence>
<proteinExistence type="predicted"/>
<protein>
    <submittedName>
        <fullName evidence="1">Uncharacterized protein</fullName>
    </submittedName>
</protein>
<dbReference type="OrthoDB" id="2299289at2"/>
<dbReference type="AlphaFoldDB" id="A0A192H2D4"/>
<dbReference type="GeneID" id="42981988"/>
<dbReference type="RefSeq" id="WP_068281050.1">
    <property type="nucleotide sequence ID" value="NZ_CP014873.1"/>
</dbReference>